<dbReference type="Proteomes" id="UP000823775">
    <property type="component" value="Unassembled WGS sequence"/>
</dbReference>
<accession>A0ABS8VK19</accession>
<evidence type="ECO:0000313" key="3">
    <source>
        <dbReference type="EMBL" id="MCE0481134.1"/>
    </source>
</evidence>
<protein>
    <recommendedName>
        <fullName evidence="5">Secreted protein</fullName>
    </recommendedName>
</protein>
<gene>
    <name evidence="3" type="ORF">HAX54_038599</name>
</gene>
<reference evidence="3 4" key="1">
    <citation type="journal article" date="2021" name="BMC Genomics">
        <title>Datura genome reveals duplications of psychoactive alkaloid biosynthetic genes and high mutation rate following tissue culture.</title>
        <authorList>
            <person name="Rajewski A."/>
            <person name="Carter-House D."/>
            <person name="Stajich J."/>
            <person name="Litt A."/>
        </authorList>
    </citation>
    <scope>NUCLEOTIDE SEQUENCE [LARGE SCALE GENOMIC DNA]</scope>
    <source>
        <strain evidence="3">AR-01</strain>
    </source>
</reference>
<evidence type="ECO:0000256" key="1">
    <source>
        <dbReference type="SAM" id="MobiDB-lite"/>
    </source>
</evidence>
<feature type="chain" id="PRO_5045207510" description="Secreted protein" evidence="2">
    <location>
        <begin position="23"/>
        <end position="115"/>
    </location>
</feature>
<evidence type="ECO:0000313" key="4">
    <source>
        <dbReference type="Proteomes" id="UP000823775"/>
    </source>
</evidence>
<name>A0ABS8VK19_DATST</name>
<comment type="caution">
    <text evidence="3">The sequence shown here is derived from an EMBL/GenBank/DDBJ whole genome shotgun (WGS) entry which is preliminary data.</text>
</comment>
<proteinExistence type="predicted"/>
<feature type="compositionally biased region" description="Basic and acidic residues" evidence="1">
    <location>
        <begin position="36"/>
        <end position="45"/>
    </location>
</feature>
<feature type="signal peptide" evidence="2">
    <location>
        <begin position="1"/>
        <end position="22"/>
    </location>
</feature>
<keyword evidence="4" id="KW-1185">Reference proteome</keyword>
<evidence type="ECO:0000256" key="2">
    <source>
        <dbReference type="SAM" id="SignalP"/>
    </source>
</evidence>
<dbReference type="EMBL" id="JACEIK010005273">
    <property type="protein sequence ID" value="MCE0481134.1"/>
    <property type="molecule type" value="Genomic_DNA"/>
</dbReference>
<keyword evidence="2" id="KW-0732">Signal</keyword>
<feature type="region of interest" description="Disordered" evidence="1">
    <location>
        <begin position="36"/>
        <end position="56"/>
    </location>
</feature>
<organism evidence="3 4">
    <name type="scientific">Datura stramonium</name>
    <name type="common">Jimsonweed</name>
    <name type="synonym">Common thornapple</name>
    <dbReference type="NCBI Taxonomy" id="4076"/>
    <lineage>
        <taxon>Eukaryota</taxon>
        <taxon>Viridiplantae</taxon>
        <taxon>Streptophyta</taxon>
        <taxon>Embryophyta</taxon>
        <taxon>Tracheophyta</taxon>
        <taxon>Spermatophyta</taxon>
        <taxon>Magnoliopsida</taxon>
        <taxon>eudicotyledons</taxon>
        <taxon>Gunneridae</taxon>
        <taxon>Pentapetalae</taxon>
        <taxon>asterids</taxon>
        <taxon>lamiids</taxon>
        <taxon>Solanales</taxon>
        <taxon>Solanaceae</taxon>
        <taxon>Solanoideae</taxon>
        <taxon>Datureae</taxon>
        <taxon>Datura</taxon>
    </lineage>
</organism>
<sequence>MSAIVVGGCLVVFRFHWWVTSGVSVVCCEGEAERPGEWKRRREGGSHGVGGPAVRKVRSSGGRRVIGCCIFGGFGLSDSERERRGRWLHVVVGKREMGTAAVGSGLSPVRRVREG</sequence>
<evidence type="ECO:0008006" key="5">
    <source>
        <dbReference type="Google" id="ProtNLM"/>
    </source>
</evidence>